<dbReference type="Gene3D" id="1.10.357.10">
    <property type="entry name" value="Tetracycline Repressor, domain 2"/>
    <property type="match status" value="1"/>
</dbReference>
<feature type="domain" description="HTH tetR-type" evidence="3">
    <location>
        <begin position="21"/>
        <end position="81"/>
    </location>
</feature>
<protein>
    <submittedName>
        <fullName evidence="4">TetR family transcriptional regulator</fullName>
    </submittedName>
</protein>
<dbReference type="InterPro" id="IPR009057">
    <property type="entry name" value="Homeodomain-like_sf"/>
</dbReference>
<dbReference type="PANTHER" id="PTHR30055:SF226">
    <property type="entry name" value="HTH-TYPE TRANSCRIPTIONAL REGULATOR PKSA"/>
    <property type="match status" value="1"/>
</dbReference>
<sequence length="208" mass="22645">MQIIRTVLKSSDGDWRAARRANARAAVLDAAWGLVRENGLAALSLRELAKRAGITTPTVYAYFESKNAILDAMFADAAQSFVELMSSMPSSDDPLADMVAAARRFSDFCVSDVPRYQLLFQHSVPGFTPSPESYGIALSALALARDLLARNGVHDPRHLDIWTAITTGLVGQQISNDPGGDRWTGLIEDVTRMFLAQYGDATQHKGES</sequence>
<dbReference type="EMBL" id="SODP01000003">
    <property type="protein sequence ID" value="TDW66369.1"/>
    <property type="molecule type" value="Genomic_DNA"/>
</dbReference>
<dbReference type="SUPFAM" id="SSF48498">
    <property type="entry name" value="Tetracyclin repressor-like, C-terminal domain"/>
    <property type="match status" value="1"/>
</dbReference>
<evidence type="ECO:0000259" key="3">
    <source>
        <dbReference type="PROSITE" id="PS50977"/>
    </source>
</evidence>
<dbReference type="PROSITE" id="PS50977">
    <property type="entry name" value="HTH_TETR_2"/>
    <property type="match status" value="1"/>
</dbReference>
<reference evidence="4 5" key="1">
    <citation type="submission" date="2019-03" db="EMBL/GenBank/DDBJ databases">
        <title>Genomic Encyclopedia of Type Strains, Phase III (KMG-III): the genomes of soil and plant-associated and newly described type strains.</title>
        <authorList>
            <person name="Whitman W."/>
        </authorList>
    </citation>
    <scope>NUCLEOTIDE SEQUENCE [LARGE SCALE GENOMIC DNA]</scope>
    <source>
        <strain evidence="4 5">VKM Ac-2573</strain>
    </source>
</reference>
<dbReference type="InterPro" id="IPR036271">
    <property type="entry name" value="Tet_transcr_reg_TetR-rel_C_sf"/>
</dbReference>
<name>A0A4V3GFD2_9ACTN</name>
<organism evidence="4 5">
    <name type="scientific">Kribbella pratensis</name>
    <dbReference type="NCBI Taxonomy" id="2512112"/>
    <lineage>
        <taxon>Bacteria</taxon>
        <taxon>Bacillati</taxon>
        <taxon>Actinomycetota</taxon>
        <taxon>Actinomycetes</taxon>
        <taxon>Propionibacteriales</taxon>
        <taxon>Kribbellaceae</taxon>
        <taxon>Kribbella</taxon>
    </lineage>
</organism>
<gene>
    <name evidence="4" type="ORF">EV653_6396</name>
</gene>
<dbReference type="PANTHER" id="PTHR30055">
    <property type="entry name" value="HTH-TYPE TRANSCRIPTIONAL REGULATOR RUTR"/>
    <property type="match status" value="1"/>
</dbReference>
<evidence type="ECO:0000256" key="2">
    <source>
        <dbReference type="PROSITE-ProRule" id="PRU00335"/>
    </source>
</evidence>
<dbReference type="InterPro" id="IPR023772">
    <property type="entry name" value="DNA-bd_HTH_TetR-type_CS"/>
</dbReference>
<evidence type="ECO:0000256" key="1">
    <source>
        <dbReference type="ARBA" id="ARBA00023125"/>
    </source>
</evidence>
<feature type="DNA-binding region" description="H-T-H motif" evidence="2">
    <location>
        <begin position="44"/>
        <end position="63"/>
    </location>
</feature>
<accession>A0A4V3GFD2</accession>
<dbReference type="InterPro" id="IPR050109">
    <property type="entry name" value="HTH-type_TetR-like_transc_reg"/>
</dbReference>
<dbReference type="PRINTS" id="PR00455">
    <property type="entry name" value="HTHTETR"/>
</dbReference>
<evidence type="ECO:0000313" key="5">
    <source>
        <dbReference type="Proteomes" id="UP000295146"/>
    </source>
</evidence>
<dbReference type="AlphaFoldDB" id="A0A4V3GFD2"/>
<dbReference type="Proteomes" id="UP000295146">
    <property type="component" value="Unassembled WGS sequence"/>
</dbReference>
<dbReference type="InterPro" id="IPR001647">
    <property type="entry name" value="HTH_TetR"/>
</dbReference>
<proteinExistence type="predicted"/>
<keyword evidence="5" id="KW-1185">Reference proteome</keyword>
<keyword evidence="1 2" id="KW-0238">DNA-binding</keyword>
<comment type="caution">
    <text evidence="4">The sequence shown here is derived from an EMBL/GenBank/DDBJ whole genome shotgun (WGS) entry which is preliminary data.</text>
</comment>
<dbReference type="SUPFAM" id="SSF46689">
    <property type="entry name" value="Homeodomain-like"/>
    <property type="match status" value="1"/>
</dbReference>
<dbReference type="Pfam" id="PF00440">
    <property type="entry name" value="TetR_N"/>
    <property type="match status" value="1"/>
</dbReference>
<evidence type="ECO:0000313" key="4">
    <source>
        <dbReference type="EMBL" id="TDW66369.1"/>
    </source>
</evidence>
<dbReference type="PROSITE" id="PS01081">
    <property type="entry name" value="HTH_TETR_1"/>
    <property type="match status" value="1"/>
</dbReference>
<dbReference type="GO" id="GO:0000976">
    <property type="term" value="F:transcription cis-regulatory region binding"/>
    <property type="evidence" value="ECO:0007669"/>
    <property type="project" value="TreeGrafter"/>
</dbReference>
<dbReference type="GO" id="GO:0003700">
    <property type="term" value="F:DNA-binding transcription factor activity"/>
    <property type="evidence" value="ECO:0007669"/>
    <property type="project" value="TreeGrafter"/>
</dbReference>